<dbReference type="NCBIfam" id="NF033708">
    <property type="entry name" value="T9SS_Cterm_ChiA"/>
    <property type="match status" value="1"/>
</dbReference>
<dbReference type="OrthoDB" id="1652165at2"/>
<protein>
    <submittedName>
        <fullName evidence="3">T9SS type A sorting domain-containing protein</fullName>
    </submittedName>
</protein>
<comment type="caution">
    <text evidence="3">The sequence shown here is derived from an EMBL/GenBank/DDBJ whole genome shotgun (WGS) entry which is preliminary data.</text>
</comment>
<accession>A0A4Z0L8T5</accession>
<gene>
    <name evidence="3" type="ORF">E4635_10365</name>
</gene>
<evidence type="ECO:0000259" key="2">
    <source>
        <dbReference type="Pfam" id="PF19081"/>
    </source>
</evidence>
<evidence type="ECO:0000313" key="4">
    <source>
        <dbReference type="Proteomes" id="UP000297407"/>
    </source>
</evidence>
<evidence type="ECO:0000256" key="1">
    <source>
        <dbReference type="SAM" id="SignalP"/>
    </source>
</evidence>
<keyword evidence="1" id="KW-0732">Signal</keyword>
<dbReference type="EMBL" id="SRLH01000005">
    <property type="protein sequence ID" value="TGD57585.1"/>
    <property type="molecule type" value="Genomic_DNA"/>
</dbReference>
<dbReference type="AlphaFoldDB" id="A0A4Z0L8T5"/>
<dbReference type="Pfam" id="PF19081">
    <property type="entry name" value="Ig_7"/>
    <property type="match status" value="1"/>
</dbReference>
<sequence length="879" mass="92884">MKSRLLFFLTLFFIGTIENANSQCTVTASTNSSALACGVAPLSGCGGIVYIGDGTNPMTISFNANLDLTCLGAIQFIVRSQATLDFSPGNSYLRLATGSSIYFQPGAGLVGGSCNASERIYIGTDLIASCNGNGPGADYDFPGLLNAGGFNIVKDTSPVHSSCGSSAFTLTAVAIPSSGATIRWYNVASGGSILATGASYTTPVLASSATYYAEAFYSASGFTTPRTSFALTVNSLPSAPSIGTVTSATCSLATGNVIITNLPASGTWTLTRSGTSSATTTGTGTSTTISGLAPGTYTFTVSNGTCTSAASGSVVILSSQTVWNGSGWSNSPPSLTRSVVISGNYQTAVSGGFSCCSLTINPGASLTVFKNDYVEIQNELTNNGTVTIEDSGSLVQINNASVNTGTIVMQRAALVDGYDYVYWSSPVASFSSSNISPTTSNIIYKWIPTVASNTNGHGTWVNGNETMVKGKGYIERGLNNAPSNVSFTSSFTGIPNNGIVTIPISRGTYDLAANYNTSLSPTFATKDDDNWNLLGNPYPSSISLYQFLTTNTNIAGFVKIWKHGLAPSLSNPSPFYNSYAYNYDANDYTTYNLAGSSAGSSSDYFIGAGQGFFVLMNANTAATTENVVFNNVMRNKNYANNQFFRGASAANQKSAASGRIWLDIVSSTTNRRTMIGYIEGASNEKDRLFDADTDLKMDFNIYSLIGYESQIIQSRKLPFDENDIVPLGMKIPSNGNYTIAIGEVDGFFANAGQKIYLEDKALHIVHNLSLAPYQFTGVAGISNERFALRFTDVTLGNPDPELISGNVAIYPSDNTIVIASKLENIKEYSIYDVLGRALASQYKVNSKEMLVTSIMNSNQALIVKVVLENGQSVTKKIIF</sequence>
<evidence type="ECO:0000313" key="3">
    <source>
        <dbReference type="EMBL" id="TGD57585.1"/>
    </source>
</evidence>
<feature type="chain" id="PRO_5021290347" evidence="1">
    <location>
        <begin position="21"/>
        <end position="879"/>
    </location>
</feature>
<dbReference type="Proteomes" id="UP000297407">
    <property type="component" value="Unassembled WGS sequence"/>
</dbReference>
<keyword evidence="4" id="KW-1185">Reference proteome</keyword>
<proteinExistence type="predicted"/>
<dbReference type="InterPro" id="IPR044023">
    <property type="entry name" value="Ig_7"/>
</dbReference>
<name>A0A4Z0L8T5_9FLAO</name>
<reference evidence="3 4" key="1">
    <citation type="submission" date="2019-04" db="EMBL/GenBank/DDBJ databases">
        <title>Flavobacterium sp. strain DS2-A Genome sequencing and assembly.</title>
        <authorList>
            <person name="Kim I."/>
        </authorList>
    </citation>
    <scope>NUCLEOTIDE SEQUENCE [LARGE SCALE GENOMIC DNA]</scope>
    <source>
        <strain evidence="3 4">DS2-A</strain>
    </source>
</reference>
<organism evidence="3 4">
    <name type="scientific">Flavobacterium humi</name>
    <dbReference type="NCBI Taxonomy" id="2562683"/>
    <lineage>
        <taxon>Bacteria</taxon>
        <taxon>Pseudomonadati</taxon>
        <taxon>Bacteroidota</taxon>
        <taxon>Flavobacteriia</taxon>
        <taxon>Flavobacteriales</taxon>
        <taxon>Flavobacteriaceae</taxon>
        <taxon>Flavobacterium</taxon>
    </lineage>
</organism>
<feature type="domain" description="Ig-like" evidence="2">
    <location>
        <begin position="160"/>
        <end position="234"/>
    </location>
</feature>
<feature type="signal peptide" evidence="1">
    <location>
        <begin position="1"/>
        <end position="20"/>
    </location>
</feature>
<dbReference type="RefSeq" id="WP_135526617.1">
    <property type="nucleotide sequence ID" value="NZ_SRLH01000005.1"/>
</dbReference>